<evidence type="ECO:0000313" key="3">
    <source>
        <dbReference type="Proteomes" id="UP000245390"/>
    </source>
</evidence>
<reference evidence="2 3" key="1">
    <citation type="submission" date="2018-05" db="EMBL/GenBank/DDBJ databases">
        <title>Genomic Encyclopedia of Type Strains, Phase IV (KMG-IV): sequencing the most valuable type-strain genomes for metagenomic binning, comparative biology and taxonomic classification.</title>
        <authorList>
            <person name="Goeker M."/>
        </authorList>
    </citation>
    <scope>NUCLEOTIDE SEQUENCE [LARGE SCALE GENOMIC DNA]</scope>
    <source>
        <strain evidence="2 3">DSM 103371</strain>
    </source>
</reference>
<proteinExistence type="predicted"/>
<dbReference type="SMART" id="SM00642">
    <property type="entry name" value="Aamy"/>
    <property type="match status" value="1"/>
</dbReference>
<dbReference type="OrthoDB" id="9805159at2"/>
<dbReference type="Gene3D" id="2.60.40.1180">
    <property type="entry name" value="Golgi alpha-mannosidase II"/>
    <property type="match status" value="1"/>
</dbReference>
<dbReference type="GO" id="GO:0005975">
    <property type="term" value="P:carbohydrate metabolic process"/>
    <property type="evidence" value="ECO:0007669"/>
    <property type="project" value="InterPro"/>
</dbReference>
<dbReference type="Gene3D" id="3.20.20.80">
    <property type="entry name" value="Glycosidases"/>
    <property type="match status" value="1"/>
</dbReference>
<comment type="caution">
    <text evidence="2">The sequence shown here is derived from an EMBL/GenBank/DDBJ whole genome shotgun (WGS) entry which is preliminary data.</text>
</comment>
<dbReference type="EMBL" id="QGGV01000007">
    <property type="protein sequence ID" value="PWK55380.1"/>
    <property type="molecule type" value="Genomic_DNA"/>
</dbReference>
<dbReference type="Gene3D" id="3.90.400.10">
    <property type="entry name" value="Oligo-1,6-glucosidase, Domain 2"/>
    <property type="match status" value="1"/>
</dbReference>
<dbReference type="SUPFAM" id="SSF51445">
    <property type="entry name" value="(Trans)glycosidases"/>
    <property type="match status" value="1"/>
</dbReference>
<gene>
    <name evidence="2" type="ORF">C8D95_10746</name>
</gene>
<feature type="domain" description="Glycosyl hydrolase family 13 catalytic" evidence="1">
    <location>
        <begin position="13"/>
        <end position="411"/>
    </location>
</feature>
<accession>A0A316G6F9</accession>
<keyword evidence="2" id="KW-0808">Transferase</keyword>
<organism evidence="2 3">
    <name type="scientific">Silicimonas algicola</name>
    <dbReference type="NCBI Taxonomy" id="1826607"/>
    <lineage>
        <taxon>Bacteria</taxon>
        <taxon>Pseudomonadati</taxon>
        <taxon>Pseudomonadota</taxon>
        <taxon>Alphaproteobacteria</taxon>
        <taxon>Rhodobacterales</taxon>
        <taxon>Paracoccaceae</taxon>
    </lineage>
</organism>
<dbReference type="Proteomes" id="UP000245390">
    <property type="component" value="Unassembled WGS sequence"/>
</dbReference>
<dbReference type="Pfam" id="PF00128">
    <property type="entry name" value="Alpha-amylase"/>
    <property type="match status" value="2"/>
</dbReference>
<dbReference type="PANTHER" id="PTHR10357">
    <property type="entry name" value="ALPHA-AMYLASE FAMILY MEMBER"/>
    <property type="match status" value="1"/>
</dbReference>
<dbReference type="AlphaFoldDB" id="A0A316G6F9"/>
<dbReference type="InterPro" id="IPR006047">
    <property type="entry name" value="GH13_cat_dom"/>
</dbReference>
<dbReference type="InterPro" id="IPR013780">
    <property type="entry name" value="Glyco_hydro_b"/>
</dbReference>
<keyword evidence="3" id="KW-1185">Reference proteome</keyword>
<evidence type="ECO:0000313" key="2">
    <source>
        <dbReference type="EMBL" id="PWK55380.1"/>
    </source>
</evidence>
<sequence>MIDLWYKNAVAYCLDVETFMDGNGDGVGDFGGLVRRLDYLEALGVNVIWLNPFYPSPNRDNGYDISDFYGVDPRLGHLGDFVDFMRGARDRGMRVLVDLVVNHVSIDHPWFQSARSSQNSPYRDWFVWSKKKPDDISKGVIFPGVQEAVWTYDRTAQSWYMHRFYEHQADLNIANPQVRSEILKVMGFWLELGVSGFRIDAVPFLIEYKGLKEEPERDPLLLLSEMHDYLAWHSTSSIMLAEANVEREKTPEYFGGREFGADERMHMLFDFPLNQYLWLGFVRKDAGPVAEALRSRPDGMPFQAQWAIFLRNHDELSLDKLTEEEREEAFSVLGPDPTMRLYDRGVRRRLAPMLGGDQRRLELAHALLYGLPGTPVMWYGDEIGMGEDLALDERWAVRTPMQWSAGRNAGFSEGDGDTVVPVVSDGPFAAAAVNVEASEREPGSLLKKVQEMIRTRRSCPEVGCGDWRLIEDLPPSVLGLCYSRRGRSLVVLANFADHVVDLPATALSVRHAKTELTSDGVHVASVDCTKLTLQPYGYLWLRPQPETSE</sequence>
<dbReference type="RefSeq" id="WP_109759985.1">
    <property type="nucleotide sequence ID" value="NZ_CP034588.1"/>
</dbReference>
<name>A0A316G6F9_9RHOB</name>
<dbReference type="PANTHER" id="PTHR10357:SF219">
    <property type="entry name" value="MALTOSE ALPHA-D-GLUCOSYLTRANSFERASE"/>
    <property type="match status" value="1"/>
</dbReference>
<dbReference type="InterPro" id="IPR045857">
    <property type="entry name" value="O16G_dom_2"/>
</dbReference>
<dbReference type="GO" id="GO:0016740">
    <property type="term" value="F:transferase activity"/>
    <property type="evidence" value="ECO:0007669"/>
    <property type="project" value="UniProtKB-KW"/>
</dbReference>
<dbReference type="KEGG" id="salo:EF888_08065"/>
<evidence type="ECO:0000259" key="1">
    <source>
        <dbReference type="SMART" id="SM00642"/>
    </source>
</evidence>
<dbReference type="InterPro" id="IPR017853">
    <property type="entry name" value="GH"/>
</dbReference>
<dbReference type="CDD" id="cd11334">
    <property type="entry name" value="AmyAc_TreS"/>
    <property type="match status" value="1"/>
</dbReference>
<protein>
    <submittedName>
        <fullName evidence="2">Maltose alpha-D-glucosyltransferase/alpha-amylase</fullName>
    </submittedName>
</protein>